<gene>
    <name evidence="7" type="ORF">DI603_17705</name>
</gene>
<dbReference type="Pfam" id="PF00015">
    <property type="entry name" value="MCPsignal"/>
    <property type="match status" value="1"/>
</dbReference>
<evidence type="ECO:0000313" key="7">
    <source>
        <dbReference type="EMBL" id="PZP29052.1"/>
    </source>
</evidence>
<evidence type="ECO:0000256" key="3">
    <source>
        <dbReference type="ARBA" id="ARBA00029447"/>
    </source>
</evidence>
<feature type="domain" description="Methyl-accepting transducer" evidence="6">
    <location>
        <begin position="278"/>
        <end position="507"/>
    </location>
</feature>
<dbReference type="InterPro" id="IPR024478">
    <property type="entry name" value="HlyB_4HB_MCP"/>
</dbReference>
<reference evidence="7 8" key="1">
    <citation type="submission" date="2017-08" db="EMBL/GenBank/DDBJ databases">
        <title>Infants hospitalized years apart are colonized by the same room-sourced microbial strains.</title>
        <authorList>
            <person name="Brooks B."/>
            <person name="Olm M.R."/>
            <person name="Firek B.A."/>
            <person name="Baker R."/>
            <person name="Thomas B.C."/>
            <person name="Morowitz M.J."/>
            <person name="Banfield J.F."/>
        </authorList>
    </citation>
    <scope>NUCLEOTIDE SEQUENCE [LARGE SCALE GENOMIC DNA]</scope>
    <source>
        <strain evidence="7">S2_012_000_R2_81</strain>
    </source>
</reference>
<protein>
    <submittedName>
        <fullName evidence="7">Methyl-accepting chemotaxis protein</fullName>
    </submittedName>
</protein>
<dbReference type="Pfam" id="PF12729">
    <property type="entry name" value="4HB_MCP_1"/>
    <property type="match status" value="1"/>
</dbReference>
<keyword evidence="5" id="KW-0472">Membrane</keyword>
<sequence>MSSTRPPLKVRTKLALAFGSLSLLVLTVAILSLVALDQAAGSFASYVNGLNSRATVLGHVLTAVDARAVSARNLVLVSKPADLDAEHKQVVAAHEEVQRELRRLVSMSRADEDSTEAQALIAELARVEEQYSVVALAIVDLALKEQRDAAITKMNDECRPLLAKLLKIGSDYRELTEARATTMIDSSVTHTRRQRLLLAVACSIALALAVAAGILITRDLSRALGAEPHALSKAAELVATGDLSQVPGVAVAPRGSVLASLGAMQESLAGIVSQVRDASNAIASGAQQISSGNTDLSQRTEEQASALQQTAATMDQLGTTVHSNADTASRANELAAQARDVARQGGGLVDEIVAMMTGISASSAKISDIIGVIDGIAFQTNILALNAAVEAARAGEQGRGFAVVAGEVRTLAQRSAQAAKEIKQLITASVEQVDHGTLLVNRAGTTMQQVVSSAGQVSSLVSEITSASTEQSTGVGQVGNAIAQIDQVTQQNAALVEQCAAAADSLRRQADSLVEAVAVFRLQAGTSGSA</sequence>
<dbReference type="AlphaFoldDB" id="A0A2W5FDH9"/>
<comment type="caution">
    <text evidence="7">The sequence shown here is derived from an EMBL/GenBank/DDBJ whole genome shotgun (WGS) entry which is preliminary data.</text>
</comment>
<evidence type="ECO:0000256" key="2">
    <source>
        <dbReference type="ARBA" id="ARBA00022481"/>
    </source>
</evidence>
<comment type="similarity">
    <text evidence="3">Belongs to the methyl-accepting chemotaxis (MCP) protein family.</text>
</comment>
<dbReference type="Proteomes" id="UP000249633">
    <property type="component" value="Unassembled WGS sequence"/>
</dbReference>
<dbReference type="PROSITE" id="PS50111">
    <property type="entry name" value="CHEMOTAXIS_TRANSDUC_2"/>
    <property type="match status" value="1"/>
</dbReference>
<proteinExistence type="inferred from homology"/>
<dbReference type="PANTHER" id="PTHR43531:SF14">
    <property type="entry name" value="METHYL-ACCEPTING CHEMOTAXIS PROTEIN I-RELATED"/>
    <property type="match status" value="1"/>
</dbReference>
<accession>A0A2W5FDH9</accession>
<dbReference type="Gene3D" id="1.10.287.950">
    <property type="entry name" value="Methyl-accepting chemotaxis protein"/>
    <property type="match status" value="1"/>
</dbReference>
<evidence type="ECO:0000256" key="1">
    <source>
        <dbReference type="ARBA" id="ARBA00004370"/>
    </source>
</evidence>
<feature type="transmembrane region" description="Helical" evidence="5">
    <location>
        <begin position="196"/>
        <end position="216"/>
    </location>
</feature>
<dbReference type="PANTHER" id="PTHR43531">
    <property type="entry name" value="PROTEIN ICFG"/>
    <property type="match status" value="1"/>
</dbReference>
<evidence type="ECO:0000259" key="6">
    <source>
        <dbReference type="PROSITE" id="PS50111"/>
    </source>
</evidence>
<dbReference type="InterPro" id="IPR051310">
    <property type="entry name" value="MCP_chemotaxis"/>
</dbReference>
<keyword evidence="5" id="KW-1133">Transmembrane helix</keyword>
<dbReference type="GO" id="GO:0006935">
    <property type="term" value="P:chemotaxis"/>
    <property type="evidence" value="ECO:0007669"/>
    <property type="project" value="InterPro"/>
</dbReference>
<dbReference type="EMBL" id="QFOD01000019">
    <property type="protein sequence ID" value="PZP29052.1"/>
    <property type="molecule type" value="Genomic_DNA"/>
</dbReference>
<evidence type="ECO:0000256" key="5">
    <source>
        <dbReference type="SAM" id="Phobius"/>
    </source>
</evidence>
<dbReference type="InterPro" id="IPR004090">
    <property type="entry name" value="Chemotax_Me-accpt_rcpt"/>
</dbReference>
<dbReference type="SUPFAM" id="SSF58104">
    <property type="entry name" value="Methyl-accepting chemotaxis protein (MCP) signaling domain"/>
    <property type="match status" value="1"/>
</dbReference>
<dbReference type="PRINTS" id="PR00260">
    <property type="entry name" value="CHEMTRNSDUCR"/>
</dbReference>
<dbReference type="GO" id="GO:0005886">
    <property type="term" value="C:plasma membrane"/>
    <property type="evidence" value="ECO:0007669"/>
    <property type="project" value="TreeGrafter"/>
</dbReference>
<dbReference type="InterPro" id="IPR004089">
    <property type="entry name" value="MCPsignal_dom"/>
</dbReference>
<comment type="subcellular location">
    <subcellularLocation>
        <location evidence="1">Membrane</location>
    </subcellularLocation>
</comment>
<dbReference type="GO" id="GO:0004888">
    <property type="term" value="F:transmembrane signaling receptor activity"/>
    <property type="evidence" value="ECO:0007669"/>
    <property type="project" value="InterPro"/>
</dbReference>
<keyword evidence="4" id="KW-0807">Transducer</keyword>
<evidence type="ECO:0000256" key="4">
    <source>
        <dbReference type="PROSITE-ProRule" id="PRU00284"/>
    </source>
</evidence>
<keyword evidence="5" id="KW-0812">Transmembrane</keyword>
<name>A0A2W5FDH9_9BURK</name>
<keyword evidence="2" id="KW-0488">Methylation</keyword>
<dbReference type="CDD" id="cd11386">
    <property type="entry name" value="MCP_signal"/>
    <property type="match status" value="1"/>
</dbReference>
<dbReference type="SMART" id="SM00283">
    <property type="entry name" value="MA"/>
    <property type="match status" value="1"/>
</dbReference>
<evidence type="ECO:0000313" key="8">
    <source>
        <dbReference type="Proteomes" id="UP000249633"/>
    </source>
</evidence>
<dbReference type="GO" id="GO:0007165">
    <property type="term" value="P:signal transduction"/>
    <property type="evidence" value="ECO:0007669"/>
    <property type="project" value="UniProtKB-KW"/>
</dbReference>
<organism evidence="7 8">
    <name type="scientific">Roseateles depolymerans</name>
    <dbReference type="NCBI Taxonomy" id="76731"/>
    <lineage>
        <taxon>Bacteria</taxon>
        <taxon>Pseudomonadati</taxon>
        <taxon>Pseudomonadota</taxon>
        <taxon>Betaproteobacteria</taxon>
        <taxon>Burkholderiales</taxon>
        <taxon>Sphaerotilaceae</taxon>
        <taxon>Roseateles</taxon>
    </lineage>
</organism>
<dbReference type="FunFam" id="1.10.287.950:FF:000001">
    <property type="entry name" value="Methyl-accepting chemotaxis sensory transducer"/>
    <property type="match status" value="1"/>
</dbReference>